<evidence type="ECO:0000313" key="4">
    <source>
        <dbReference type="EMBL" id="EPB74241.1"/>
    </source>
</evidence>
<gene>
    <name evidence="4" type="ORF">ANCCEY_06670</name>
</gene>
<dbReference type="InterPro" id="IPR016187">
    <property type="entry name" value="CTDL_fold"/>
</dbReference>
<dbReference type="InterPro" id="IPR001304">
    <property type="entry name" value="C-type_lectin-like"/>
</dbReference>
<sequence>MQLLILATLVAVVAAGQIRVGDDSSDNVEVHVIKWEVFQNARNFDDAEKKCREEGAHLVSIHSEQENQFVHSLTRTGHEIKNFEDFVYIGLRKNTRTGKWYWTDGSQVNYTKWAVHQPDEPETEHCTQLHQDPGPKLIYVEDRKWNSITCSRPMNIRPTKVKLLLFAQIMLESGAPGDPVWLDSPENPGSHGTRGSPGTPGQPELNGRPVARVPGQTEPGDAASSPDTPGLNRSAETP</sequence>
<dbReference type="SUPFAM" id="SSF56436">
    <property type="entry name" value="C-type lectin-like"/>
    <property type="match status" value="1"/>
</dbReference>
<dbReference type="AlphaFoldDB" id="A0A0D6LVW2"/>
<protein>
    <submittedName>
        <fullName evidence="4">Lectin C-type domain protein</fullName>
    </submittedName>
</protein>
<organism evidence="4 5">
    <name type="scientific">Ancylostoma ceylanicum</name>
    <dbReference type="NCBI Taxonomy" id="53326"/>
    <lineage>
        <taxon>Eukaryota</taxon>
        <taxon>Metazoa</taxon>
        <taxon>Ecdysozoa</taxon>
        <taxon>Nematoda</taxon>
        <taxon>Chromadorea</taxon>
        <taxon>Rhabditida</taxon>
        <taxon>Rhabditina</taxon>
        <taxon>Rhabditomorpha</taxon>
        <taxon>Strongyloidea</taxon>
        <taxon>Ancylostomatidae</taxon>
        <taxon>Ancylostomatinae</taxon>
        <taxon>Ancylostoma</taxon>
    </lineage>
</organism>
<name>A0A0D6LVW2_9BILA</name>
<reference evidence="4 5" key="1">
    <citation type="submission" date="2013-05" db="EMBL/GenBank/DDBJ databases">
        <title>Draft genome of the parasitic nematode Anyclostoma ceylanicum.</title>
        <authorList>
            <person name="Mitreva M."/>
        </authorList>
    </citation>
    <scope>NUCLEOTIDE SEQUENCE [LARGE SCALE GENOMIC DNA]</scope>
</reference>
<keyword evidence="2" id="KW-0732">Signal</keyword>
<dbReference type="EMBL" id="KE124952">
    <property type="protein sequence ID" value="EPB74241.1"/>
    <property type="molecule type" value="Genomic_DNA"/>
</dbReference>
<evidence type="ECO:0000256" key="1">
    <source>
        <dbReference type="SAM" id="MobiDB-lite"/>
    </source>
</evidence>
<dbReference type="SMART" id="SM00034">
    <property type="entry name" value="CLECT"/>
    <property type="match status" value="1"/>
</dbReference>
<feature type="region of interest" description="Disordered" evidence="1">
    <location>
        <begin position="176"/>
        <end position="238"/>
    </location>
</feature>
<evidence type="ECO:0000313" key="5">
    <source>
        <dbReference type="Proteomes" id="UP000054495"/>
    </source>
</evidence>
<dbReference type="PANTHER" id="PTHR22803">
    <property type="entry name" value="MANNOSE, PHOSPHOLIPASE, LECTIN RECEPTOR RELATED"/>
    <property type="match status" value="1"/>
</dbReference>
<dbReference type="InterPro" id="IPR016186">
    <property type="entry name" value="C-type_lectin-like/link_sf"/>
</dbReference>
<feature type="domain" description="C-type lectin" evidence="3">
    <location>
        <begin position="35"/>
        <end position="152"/>
    </location>
</feature>
<dbReference type="Proteomes" id="UP000054495">
    <property type="component" value="Unassembled WGS sequence"/>
</dbReference>
<accession>A0A0D6LVW2</accession>
<evidence type="ECO:0000256" key="2">
    <source>
        <dbReference type="SAM" id="SignalP"/>
    </source>
</evidence>
<feature type="chain" id="PRO_5013198281" evidence="2">
    <location>
        <begin position="16"/>
        <end position="238"/>
    </location>
</feature>
<dbReference type="CDD" id="cd00037">
    <property type="entry name" value="CLECT"/>
    <property type="match status" value="1"/>
</dbReference>
<feature type="signal peptide" evidence="2">
    <location>
        <begin position="1"/>
        <end position="15"/>
    </location>
</feature>
<dbReference type="Gene3D" id="3.10.100.10">
    <property type="entry name" value="Mannose-Binding Protein A, subunit A"/>
    <property type="match status" value="1"/>
</dbReference>
<dbReference type="PROSITE" id="PS50041">
    <property type="entry name" value="C_TYPE_LECTIN_2"/>
    <property type="match status" value="1"/>
</dbReference>
<proteinExistence type="predicted"/>
<evidence type="ECO:0000259" key="3">
    <source>
        <dbReference type="PROSITE" id="PS50041"/>
    </source>
</evidence>
<dbReference type="InterPro" id="IPR050111">
    <property type="entry name" value="C-type_lectin/snaclec_domain"/>
</dbReference>
<keyword evidence="5" id="KW-1185">Reference proteome</keyword>
<dbReference type="Pfam" id="PF00059">
    <property type="entry name" value="Lectin_C"/>
    <property type="match status" value="1"/>
</dbReference>